<dbReference type="GO" id="GO:0016020">
    <property type="term" value="C:membrane"/>
    <property type="evidence" value="ECO:0007669"/>
    <property type="project" value="UniProtKB-SubCell"/>
</dbReference>
<keyword evidence="3" id="KW-0812">Transmembrane</keyword>
<evidence type="ECO:0000256" key="3">
    <source>
        <dbReference type="ARBA" id="ARBA00022692"/>
    </source>
</evidence>
<keyword evidence="4" id="KW-0552">Olfaction</keyword>
<comment type="caution">
    <text evidence="9">The sequence shown here is derived from an EMBL/GenBank/DDBJ whole genome shotgun (WGS) entry which is preliminary data.</text>
</comment>
<accession>A0AAV8X6V5</accession>
<dbReference type="EMBL" id="JAPWTK010001000">
    <property type="protein sequence ID" value="KAJ8934677.1"/>
    <property type="molecule type" value="Genomic_DNA"/>
</dbReference>
<keyword evidence="8" id="KW-0807">Transducer</keyword>
<evidence type="ECO:0000256" key="1">
    <source>
        <dbReference type="ARBA" id="ARBA00004141"/>
    </source>
</evidence>
<evidence type="ECO:0000313" key="10">
    <source>
        <dbReference type="Proteomes" id="UP001162162"/>
    </source>
</evidence>
<dbReference type="GO" id="GO:0007165">
    <property type="term" value="P:signal transduction"/>
    <property type="evidence" value="ECO:0007669"/>
    <property type="project" value="UniProtKB-KW"/>
</dbReference>
<comment type="subcellular location">
    <subcellularLocation>
        <location evidence="1">Membrane</location>
        <topology evidence="1">Multi-pass membrane protein</topology>
    </subcellularLocation>
</comment>
<sequence>MINDASELHSYIWECDWLSTSQDFKKSMILTMARANRPVYLTVGNFAPLTLPTFVAVRTMIEYKIQS</sequence>
<keyword evidence="10" id="KW-1185">Reference proteome</keyword>
<evidence type="ECO:0000256" key="4">
    <source>
        <dbReference type="ARBA" id="ARBA00022725"/>
    </source>
</evidence>
<evidence type="ECO:0000256" key="6">
    <source>
        <dbReference type="ARBA" id="ARBA00023136"/>
    </source>
</evidence>
<organism evidence="9 10">
    <name type="scientific">Aromia moschata</name>
    <dbReference type="NCBI Taxonomy" id="1265417"/>
    <lineage>
        <taxon>Eukaryota</taxon>
        <taxon>Metazoa</taxon>
        <taxon>Ecdysozoa</taxon>
        <taxon>Arthropoda</taxon>
        <taxon>Hexapoda</taxon>
        <taxon>Insecta</taxon>
        <taxon>Pterygota</taxon>
        <taxon>Neoptera</taxon>
        <taxon>Endopterygota</taxon>
        <taxon>Coleoptera</taxon>
        <taxon>Polyphaga</taxon>
        <taxon>Cucujiformia</taxon>
        <taxon>Chrysomeloidea</taxon>
        <taxon>Cerambycidae</taxon>
        <taxon>Cerambycinae</taxon>
        <taxon>Callichromatini</taxon>
        <taxon>Aromia</taxon>
    </lineage>
</organism>
<name>A0AAV8X6V5_9CUCU</name>
<evidence type="ECO:0000313" key="9">
    <source>
        <dbReference type="EMBL" id="KAJ8934677.1"/>
    </source>
</evidence>
<keyword evidence="7" id="KW-0675">Receptor</keyword>
<dbReference type="AlphaFoldDB" id="A0AAV8X6V5"/>
<proteinExistence type="predicted"/>
<keyword evidence="6" id="KW-0472">Membrane</keyword>
<keyword evidence="5" id="KW-1133">Transmembrane helix</keyword>
<gene>
    <name evidence="9" type="ORF">NQ318_015146</name>
</gene>
<evidence type="ECO:0000256" key="5">
    <source>
        <dbReference type="ARBA" id="ARBA00022989"/>
    </source>
</evidence>
<protein>
    <submittedName>
        <fullName evidence="9">Uncharacterized protein</fullName>
    </submittedName>
</protein>
<evidence type="ECO:0000256" key="2">
    <source>
        <dbReference type="ARBA" id="ARBA00022606"/>
    </source>
</evidence>
<evidence type="ECO:0000256" key="7">
    <source>
        <dbReference type="ARBA" id="ARBA00023170"/>
    </source>
</evidence>
<dbReference type="Proteomes" id="UP001162162">
    <property type="component" value="Unassembled WGS sequence"/>
</dbReference>
<dbReference type="GO" id="GO:0005549">
    <property type="term" value="F:odorant binding"/>
    <property type="evidence" value="ECO:0007669"/>
    <property type="project" value="InterPro"/>
</dbReference>
<evidence type="ECO:0000256" key="8">
    <source>
        <dbReference type="ARBA" id="ARBA00023224"/>
    </source>
</evidence>
<keyword evidence="2" id="KW-0716">Sensory transduction</keyword>
<dbReference type="Pfam" id="PF02949">
    <property type="entry name" value="7tm_6"/>
    <property type="match status" value="1"/>
</dbReference>
<dbReference type="InterPro" id="IPR004117">
    <property type="entry name" value="7tm6_olfct_rcpt"/>
</dbReference>
<dbReference type="GO" id="GO:0004984">
    <property type="term" value="F:olfactory receptor activity"/>
    <property type="evidence" value="ECO:0007669"/>
    <property type="project" value="InterPro"/>
</dbReference>
<reference evidence="9" key="1">
    <citation type="journal article" date="2023" name="Insect Mol. Biol.">
        <title>Genome sequencing provides insights into the evolution of gene families encoding plant cell wall-degrading enzymes in longhorned beetles.</title>
        <authorList>
            <person name="Shin N.R."/>
            <person name="Okamura Y."/>
            <person name="Kirsch R."/>
            <person name="Pauchet Y."/>
        </authorList>
    </citation>
    <scope>NUCLEOTIDE SEQUENCE</scope>
    <source>
        <strain evidence="9">AMC_N1</strain>
    </source>
</reference>